<dbReference type="PANTHER" id="PTHR11764">
    <property type="entry name" value="TERPENE CYCLASE/MUTASE FAMILY MEMBER"/>
    <property type="match status" value="1"/>
</dbReference>
<name>A0A978VBS1_ZIZJJ</name>
<reference evidence="3" key="1">
    <citation type="journal article" date="2021" name="Front. Plant Sci.">
        <title>Chromosome-Scale Genome Assembly for Chinese Sour Jujube and Insights Into Its Genome Evolution and Domestication Signature.</title>
        <authorList>
            <person name="Shen L.-Y."/>
            <person name="Luo H."/>
            <person name="Wang X.-L."/>
            <person name="Wang X.-M."/>
            <person name="Qiu X.-J."/>
            <person name="Liu H."/>
            <person name="Zhou S.-S."/>
            <person name="Jia K.-H."/>
            <person name="Nie S."/>
            <person name="Bao Y.-T."/>
            <person name="Zhang R.-G."/>
            <person name="Yun Q.-Z."/>
            <person name="Chai Y.-H."/>
            <person name="Lu J.-Y."/>
            <person name="Li Y."/>
            <person name="Zhao S.-W."/>
            <person name="Mao J.-F."/>
            <person name="Jia S.-G."/>
            <person name="Mao Y.-M."/>
        </authorList>
    </citation>
    <scope>NUCLEOTIDE SEQUENCE</scope>
    <source>
        <strain evidence="3">AT0</strain>
        <tissue evidence="3">Leaf</tissue>
    </source>
</reference>
<keyword evidence="1" id="KW-0413">Isomerase</keyword>
<dbReference type="GO" id="GO:0005811">
    <property type="term" value="C:lipid droplet"/>
    <property type="evidence" value="ECO:0007669"/>
    <property type="project" value="InterPro"/>
</dbReference>
<evidence type="ECO:0000313" key="3">
    <source>
        <dbReference type="EMBL" id="KAH7527810.1"/>
    </source>
</evidence>
<evidence type="ECO:0000313" key="4">
    <source>
        <dbReference type="Proteomes" id="UP000813462"/>
    </source>
</evidence>
<feature type="domain" description="Squalene cyclase N-terminal" evidence="2">
    <location>
        <begin position="91"/>
        <end position="153"/>
    </location>
</feature>
<evidence type="ECO:0000259" key="2">
    <source>
        <dbReference type="Pfam" id="PF13249"/>
    </source>
</evidence>
<dbReference type="AlphaFoldDB" id="A0A978VBS1"/>
<comment type="caution">
    <text evidence="3">The sequence shown here is derived from an EMBL/GenBank/DDBJ whole genome shotgun (WGS) entry which is preliminary data.</text>
</comment>
<dbReference type="GO" id="GO:0031559">
    <property type="term" value="F:oxidosqualene cyclase activity"/>
    <property type="evidence" value="ECO:0007669"/>
    <property type="project" value="UniProtKB-ARBA"/>
</dbReference>
<dbReference type="Pfam" id="PF13249">
    <property type="entry name" value="SQHop_cyclase_N"/>
    <property type="match status" value="1"/>
</dbReference>
<dbReference type="InterPro" id="IPR032697">
    <property type="entry name" value="SQ_cyclase_N"/>
</dbReference>
<gene>
    <name evidence="3" type="ORF">FEM48_Zijuj05G0005900</name>
</gene>
<accession>A0A978VBS1</accession>
<dbReference type="InterPro" id="IPR008930">
    <property type="entry name" value="Terpenoid_cyclase/PrenylTrfase"/>
</dbReference>
<sequence>MWRLKVSEGNHEEEKGRVKSVNNHIGRQYWEFDPNLGTPRERAQVDMARREFHKNRFQAKQSSDLLMRLQCDDGFWPGDYAGPLFLLPALNKDGGWGLHIEGESIMFSTGLSYVALRLLGQAMDDEAMAKARSWILHRGGVTSIPPWGKMWLSDPNSDAYKCHLPRIKDYLWVAEDGMKMQGGWPFSTPDNGWPVSDCTAEALKAAVLLSSMASEKAGEAIGPDRLYDAVNVILSLQSEEMMQNENGGFASYELTRSYDWLEMINPTETFKDIMIDYQYVECTSAAIQGLKAFTNKYPAHRARQIQACIAKAARFIRSIQQPDGSWSHTVSSFVDQFFVY</sequence>
<dbReference type="SUPFAM" id="SSF48239">
    <property type="entry name" value="Terpenoid cyclases/Protein prenyltransferases"/>
    <property type="match status" value="2"/>
</dbReference>
<proteinExistence type="predicted"/>
<organism evidence="3 4">
    <name type="scientific">Ziziphus jujuba var. spinosa</name>
    <dbReference type="NCBI Taxonomy" id="714518"/>
    <lineage>
        <taxon>Eukaryota</taxon>
        <taxon>Viridiplantae</taxon>
        <taxon>Streptophyta</taxon>
        <taxon>Embryophyta</taxon>
        <taxon>Tracheophyta</taxon>
        <taxon>Spermatophyta</taxon>
        <taxon>Magnoliopsida</taxon>
        <taxon>eudicotyledons</taxon>
        <taxon>Gunneridae</taxon>
        <taxon>Pentapetalae</taxon>
        <taxon>rosids</taxon>
        <taxon>fabids</taxon>
        <taxon>Rosales</taxon>
        <taxon>Rhamnaceae</taxon>
        <taxon>Paliureae</taxon>
        <taxon>Ziziphus</taxon>
    </lineage>
</organism>
<evidence type="ECO:0000256" key="1">
    <source>
        <dbReference type="ARBA" id="ARBA00023235"/>
    </source>
</evidence>
<dbReference type="EMBL" id="JAEACU010000005">
    <property type="protein sequence ID" value="KAH7527810.1"/>
    <property type="molecule type" value="Genomic_DNA"/>
</dbReference>
<protein>
    <recommendedName>
        <fullName evidence="2">Squalene cyclase N-terminal domain-containing protein</fullName>
    </recommendedName>
</protein>
<dbReference type="InterPro" id="IPR018333">
    <property type="entry name" value="Squalene_cyclase"/>
</dbReference>
<dbReference type="Gene3D" id="1.50.10.20">
    <property type="match status" value="2"/>
</dbReference>
<dbReference type="Proteomes" id="UP000813462">
    <property type="component" value="Unassembled WGS sequence"/>
</dbReference>
<dbReference type="PANTHER" id="PTHR11764:SF44">
    <property type="entry name" value="LANOSTEROL SYNTHASE"/>
    <property type="match status" value="1"/>
</dbReference>
<dbReference type="GO" id="GO:0016104">
    <property type="term" value="P:triterpenoid biosynthetic process"/>
    <property type="evidence" value="ECO:0007669"/>
    <property type="project" value="InterPro"/>
</dbReference>